<feature type="compositionally biased region" description="Basic residues" evidence="1">
    <location>
        <begin position="135"/>
        <end position="144"/>
    </location>
</feature>
<evidence type="ECO:0000313" key="3">
    <source>
        <dbReference type="Proteomes" id="UP001303889"/>
    </source>
</evidence>
<feature type="region of interest" description="Disordered" evidence="1">
    <location>
        <begin position="117"/>
        <end position="157"/>
    </location>
</feature>
<dbReference type="AlphaFoldDB" id="A0AAN6MEN9"/>
<accession>A0AAN6MEN9</accession>
<evidence type="ECO:0000256" key="1">
    <source>
        <dbReference type="SAM" id="MobiDB-lite"/>
    </source>
</evidence>
<dbReference type="EMBL" id="MU855789">
    <property type="protein sequence ID" value="KAK3899416.1"/>
    <property type="molecule type" value="Genomic_DNA"/>
</dbReference>
<name>A0AAN6MEN9_9PEZI</name>
<reference evidence="2" key="2">
    <citation type="submission" date="2023-05" db="EMBL/GenBank/DDBJ databases">
        <authorList>
            <consortium name="Lawrence Berkeley National Laboratory"/>
            <person name="Steindorff A."/>
            <person name="Hensen N."/>
            <person name="Bonometti L."/>
            <person name="Westerberg I."/>
            <person name="Brannstrom I.O."/>
            <person name="Guillou S."/>
            <person name="Cros-Aarteil S."/>
            <person name="Calhoun S."/>
            <person name="Haridas S."/>
            <person name="Kuo A."/>
            <person name="Mondo S."/>
            <person name="Pangilinan J."/>
            <person name="Riley R."/>
            <person name="Labutti K."/>
            <person name="Andreopoulos B."/>
            <person name="Lipzen A."/>
            <person name="Chen C."/>
            <person name="Yanf M."/>
            <person name="Daum C."/>
            <person name="Ng V."/>
            <person name="Clum A."/>
            <person name="Ohm R."/>
            <person name="Martin F."/>
            <person name="Silar P."/>
            <person name="Natvig D."/>
            <person name="Lalanne C."/>
            <person name="Gautier V."/>
            <person name="Ament-Velasquez S.L."/>
            <person name="Kruys A."/>
            <person name="Hutchinson M.I."/>
            <person name="Powell A.J."/>
            <person name="Barry K."/>
            <person name="Miller A.N."/>
            <person name="Grigoriev I.V."/>
            <person name="Debuchy R."/>
            <person name="Gladieux P."/>
            <person name="Thoren M.H."/>
            <person name="Johannesson H."/>
        </authorList>
    </citation>
    <scope>NUCLEOTIDE SEQUENCE</scope>
    <source>
        <strain evidence="2">CBS 103.79</strain>
    </source>
</reference>
<dbReference type="Proteomes" id="UP001303889">
    <property type="component" value="Unassembled WGS sequence"/>
</dbReference>
<evidence type="ECO:0000313" key="2">
    <source>
        <dbReference type="EMBL" id="KAK3899416.1"/>
    </source>
</evidence>
<reference evidence="2" key="1">
    <citation type="journal article" date="2023" name="Mol. Phylogenet. Evol.">
        <title>Genome-scale phylogeny and comparative genomics of the fungal order Sordariales.</title>
        <authorList>
            <person name="Hensen N."/>
            <person name="Bonometti L."/>
            <person name="Westerberg I."/>
            <person name="Brannstrom I.O."/>
            <person name="Guillou S."/>
            <person name="Cros-Aarteil S."/>
            <person name="Calhoun S."/>
            <person name="Haridas S."/>
            <person name="Kuo A."/>
            <person name="Mondo S."/>
            <person name="Pangilinan J."/>
            <person name="Riley R."/>
            <person name="LaButti K."/>
            <person name="Andreopoulos B."/>
            <person name="Lipzen A."/>
            <person name="Chen C."/>
            <person name="Yan M."/>
            <person name="Daum C."/>
            <person name="Ng V."/>
            <person name="Clum A."/>
            <person name="Steindorff A."/>
            <person name="Ohm R.A."/>
            <person name="Martin F."/>
            <person name="Silar P."/>
            <person name="Natvig D.O."/>
            <person name="Lalanne C."/>
            <person name="Gautier V."/>
            <person name="Ament-Velasquez S.L."/>
            <person name="Kruys A."/>
            <person name="Hutchinson M.I."/>
            <person name="Powell A.J."/>
            <person name="Barry K."/>
            <person name="Miller A.N."/>
            <person name="Grigoriev I.V."/>
            <person name="Debuchy R."/>
            <person name="Gladieux P."/>
            <person name="Hiltunen Thoren M."/>
            <person name="Johannesson H."/>
        </authorList>
    </citation>
    <scope>NUCLEOTIDE SEQUENCE</scope>
    <source>
        <strain evidence="2">CBS 103.79</strain>
    </source>
</reference>
<comment type="caution">
    <text evidence="2">The sequence shown here is derived from an EMBL/GenBank/DDBJ whole genome shotgun (WGS) entry which is preliminary data.</text>
</comment>
<proteinExistence type="predicted"/>
<organism evidence="2 3">
    <name type="scientific">Staphylotrichum tortipilum</name>
    <dbReference type="NCBI Taxonomy" id="2831512"/>
    <lineage>
        <taxon>Eukaryota</taxon>
        <taxon>Fungi</taxon>
        <taxon>Dikarya</taxon>
        <taxon>Ascomycota</taxon>
        <taxon>Pezizomycotina</taxon>
        <taxon>Sordariomycetes</taxon>
        <taxon>Sordariomycetidae</taxon>
        <taxon>Sordariales</taxon>
        <taxon>Chaetomiaceae</taxon>
        <taxon>Staphylotrichum</taxon>
    </lineage>
</organism>
<gene>
    <name evidence="2" type="ORF">C8A05DRAFT_36972</name>
</gene>
<sequence>MAVENTTHPRGAAALAALRSLCRRFRRAAASAAREAFTLRRPYRAGGDAGLWQDWPEAYMATSSGLPEDEDEPLPLYRRWAVDAECPPPAYAPRPEGPPPCYESCVRQDIIDGAALEAPSSSSPAAAATALRHCGGSRHLRRPPKLGSGARSNSHSA</sequence>
<protein>
    <submittedName>
        <fullName evidence="2">Uncharacterized protein</fullName>
    </submittedName>
</protein>
<keyword evidence="3" id="KW-1185">Reference proteome</keyword>
<feature type="compositionally biased region" description="Low complexity" evidence="1">
    <location>
        <begin position="117"/>
        <end position="131"/>
    </location>
</feature>